<evidence type="ECO:0000313" key="3">
    <source>
        <dbReference type="Proteomes" id="UP000594404"/>
    </source>
</evidence>
<dbReference type="RefSeq" id="WP_107714512.1">
    <property type="nucleotide sequence ID" value="NZ_CP049266.1"/>
</dbReference>
<organism evidence="2 3">
    <name type="scientific">Campylobacter concisus</name>
    <dbReference type="NCBI Taxonomy" id="199"/>
    <lineage>
        <taxon>Bacteria</taxon>
        <taxon>Pseudomonadati</taxon>
        <taxon>Campylobacterota</taxon>
        <taxon>Epsilonproteobacteria</taxon>
        <taxon>Campylobacterales</taxon>
        <taxon>Campylobacteraceae</taxon>
        <taxon>Campylobacter</taxon>
    </lineage>
</organism>
<evidence type="ECO:0000313" key="2">
    <source>
        <dbReference type="EMBL" id="QPH91358.1"/>
    </source>
</evidence>
<dbReference type="Gene3D" id="3.40.50.720">
    <property type="entry name" value="NAD(P)-binding Rossmann-like Domain"/>
    <property type="match status" value="1"/>
</dbReference>
<evidence type="ECO:0000259" key="1">
    <source>
        <dbReference type="Pfam" id="PF01408"/>
    </source>
</evidence>
<protein>
    <submittedName>
        <fullName evidence="2">Gfo/Idh/MocA family oxidoreductase</fullName>
    </submittedName>
</protein>
<reference evidence="2 3" key="1">
    <citation type="journal article" date="2018" name="Emerg. Microbes Infect.">
        <title>Genomic analysis of oral Campylobacter concisus strains identified a potential bacterial molecular marker associated with active Crohn's disease.</title>
        <authorList>
            <person name="Liu F."/>
            <person name="Ma R."/>
            <person name="Tay C.Y.A."/>
            <person name="Octavia S."/>
            <person name="Lan R."/>
            <person name="Chung H.K.L."/>
            <person name="Riordan S.M."/>
            <person name="Grimm M.C."/>
            <person name="Leong R.W."/>
            <person name="Tanaka M.M."/>
            <person name="Connor S."/>
            <person name="Zhang L."/>
        </authorList>
    </citation>
    <scope>NUCLEOTIDE SEQUENCE [LARGE SCALE GENOMIC DNA]</scope>
    <source>
        <strain evidence="2 3">P1CDO3</strain>
    </source>
</reference>
<accession>A0A7S9WS85</accession>
<proteinExistence type="predicted"/>
<sequence>MLKIGIIGTSEGNGHPYSFSAIINGYDDKNMSMSGWNNIYMYLKERDFSDFGISDAKATHVWTQSLDESIKIANASRIDNVVDNYEDMIKDVDAVIIARDDYESHIKIAKSFLEAGKYVFIDKPLSLDINDLIYFKPFLESGQLASCSGIKYAPELDKIRRDINEFGKIKLIRGTTVKSWEKYAIHMLDGIFSVVPFNVKSVQYNNSNHESFTLYNHDGSIIQIDALGSSELTLRIEFFSDIKYYRADTLDAFPSFKRLLSNFIFRIERGLLDNGSILTINLMKVLIAGKMAQKTKSIVEIDSLGI</sequence>
<dbReference type="InterPro" id="IPR000683">
    <property type="entry name" value="Gfo/Idh/MocA-like_OxRdtase_N"/>
</dbReference>
<dbReference type="InterPro" id="IPR036291">
    <property type="entry name" value="NAD(P)-bd_dom_sf"/>
</dbReference>
<dbReference type="Pfam" id="PF01408">
    <property type="entry name" value="GFO_IDH_MocA"/>
    <property type="match status" value="1"/>
</dbReference>
<name>A0A7S9WS85_9BACT</name>
<gene>
    <name evidence="2" type="ORF">CVT01_02065</name>
</gene>
<dbReference type="EMBL" id="CP049266">
    <property type="protein sequence ID" value="QPH91358.1"/>
    <property type="molecule type" value="Genomic_DNA"/>
</dbReference>
<dbReference type="SUPFAM" id="SSF51735">
    <property type="entry name" value="NAD(P)-binding Rossmann-fold domains"/>
    <property type="match status" value="1"/>
</dbReference>
<dbReference type="AlphaFoldDB" id="A0A7S9WS85"/>
<dbReference type="Proteomes" id="UP000594404">
    <property type="component" value="Chromosome"/>
</dbReference>
<feature type="domain" description="Gfo/Idh/MocA-like oxidoreductase N-terminal" evidence="1">
    <location>
        <begin position="55"/>
        <end position="132"/>
    </location>
</feature>
<dbReference type="GO" id="GO:0000166">
    <property type="term" value="F:nucleotide binding"/>
    <property type="evidence" value="ECO:0007669"/>
    <property type="project" value="InterPro"/>
</dbReference>